<reference evidence="2 3" key="1">
    <citation type="journal article" date="2017" name="Gigascience">
        <title>Genome sequence of the small brown planthopper, Laodelphax striatellus.</title>
        <authorList>
            <person name="Zhu J."/>
            <person name="Jiang F."/>
            <person name="Wang X."/>
            <person name="Yang P."/>
            <person name="Bao Y."/>
            <person name="Zhao W."/>
            <person name="Wang W."/>
            <person name="Lu H."/>
            <person name="Wang Q."/>
            <person name="Cui N."/>
            <person name="Li J."/>
            <person name="Chen X."/>
            <person name="Luo L."/>
            <person name="Yu J."/>
            <person name="Kang L."/>
            <person name="Cui F."/>
        </authorList>
    </citation>
    <scope>NUCLEOTIDE SEQUENCE [LARGE SCALE GENOMIC DNA]</scope>
    <source>
        <strain evidence="2">Lst14</strain>
    </source>
</reference>
<feature type="compositionally biased region" description="Basic and acidic residues" evidence="1">
    <location>
        <begin position="62"/>
        <end position="80"/>
    </location>
</feature>
<accession>A0A482WW19</accession>
<dbReference type="Proteomes" id="UP000291343">
    <property type="component" value="Unassembled WGS sequence"/>
</dbReference>
<dbReference type="EMBL" id="QKKF02024683">
    <property type="protein sequence ID" value="RZF37341.1"/>
    <property type="molecule type" value="Genomic_DNA"/>
</dbReference>
<dbReference type="AlphaFoldDB" id="A0A482WW19"/>
<sequence length="80" mass="9140">MTQLVLAPAREWLQLLGDLQLQSLQTRLQAPPLSADWSAMHNAASSEFCVAATREEKEEEEKEKKGEGKVEKQECRNELW</sequence>
<feature type="region of interest" description="Disordered" evidence="1">
    <location>
        <begin position="54"/>
        <end position="80"/>
    </location>
</feature>
<proteinExistence type="predicted"/>
<evidence type="ECO:0000256" key="1">
    <source>
        <dbReference type="SAM" id="MobiDB-lite"/>
    </source>
</evidence>
<gene>
    <name evidence="2" type="ORF">LSTR_LSTR011090</name>
</gene>
<evidence type="ECO:0000313" key="2">
    <source>
        <dbReference type="EMBL" id="RZF37341.1"/>
    </source>
</evidence>
<keyword evidence="3" id="KW-1185">Reference proteome</keyword>
<comment type="caution">
    <text evidence="2">The sequence shown here is derived from an EMBL/GenBank/DDBJ whole genome shotgun (WGS) entry which is preliminary data.</text>
</comment>
<dbReference type="InParanoid" id="A0A482WW19"/>
<protein>
    <submittedName>
        <fullName evidence="2">Uncharacterized protein</fullName>
    </submittedName>
</protein>
<organism evidence="2 3">
    <name type="scientific">Laodelphax striatellus</name>
    <name type="common">Small brown planthopper</name>
    <name type="synonym">Delphax striatella</name>
    <dbReference type="NCBI Taxonomy" id="195883"/>
    <lineage>
        <taxon>Eukaryota</taxon>
        <taxon>Metazoa</taxon>
        <taxon>Ecdysozoa</taxon>
        <taxon>Arthropoda</taxon>
        <taxon>Hexapoda</taxon>
        <taxon>Insecta</taxon>
        <taxon>Pterygota</taxon>
        <taxon>Neoptera</taxon>
        <taxon>Paraneoptera</taxon>
        <taxon>Hemiptera</taxon>
        <taxon>Auchenorrhyncha</taxon>
        <taxon>Fulgoroidea</taxon>
        <taxon>Delphacidae</taxon>
        <taxon>Criomorphinae</taxon>
        <taxon>Laodelphax</taxon>
    </lineage>
</organism>
<name>A0A482WW19_LAOST</name>
<evidence type="ECO:0000313" key="3">
    <source>
        <dbReference type="Proteomes" id="UP000291343"/>
    </source>
</evidence>